<dbReference type="AlphaFoldDB" id="A0A097ESV1"/>
<name>A0A097ESV1_9LEPT</name>
<reference evidence="1 2" key="1">
    <citation type="journal article" date="2012" name="Gene">
        <title>Sequence of Leptospira santarosai serovar Shermani genome and prediction of virulence-associated genes.</title>
        <authorList>
            <person name="Chou L.F."/>
            <person name="Chen Y.T."/>
            <person name="Lu C.W."/>
            <person name="Ko Y.C."/>
            <person name="Tang C.Y."/>
            <person name="Pan M.J."/>
            <person name="Tian Y.C."/>
            <person name="Chiu C.H."/>
            <person name="Hung C.C."/>
            <person name="Yang C.W."/>
        </authorList>
    </citation>
    <scope>NUCLEOTIDE SEQUENCE [LARGE SCALE GENOMIC DNA]</scope>
    <source>
        <strain evidence="1">LT 821</strain>
    </source>
</reference>
<evidence type="ECO:0000313" key="2">
    <source>
        <dbReference type="Proteomes" id="UP000035800"/>
    </source>
</evidence>
<dbReference type="KEGG" id="lst:LSS_22555"/>
<dbReference type="STRING" id="758847.LSS_22555"/>
<gene>
    <name evidence="1" type="ORF">LSS_22555</name>
</gene>
<sequence>MILESLALDFIDTLPMVKKYFRMIGAFGKDKAILK</sequence>
<reference evidence="1 2" key="2">
    <citation type="journal article" date="2014" name="Emerg. Microbes Infect.">
        <title>Potential impact on kidney infection: a whole-genome analysis of Leptospira santarosai serovar Shermani.</title>
        <authorList>
            <person name="Chou L.F."/>
            <person name="Chen T.W."/>
            <person name="Ko Y.C."/>
            <person name="Pan M.J."/>
            <person name="Tian Y.C."/>
            <person name="Chiu C.H."/>
            <person name="Tang P."/>
            <person name="Hung C.C."/>
            <person name="Yang C.W."/>
        </authorList>
    </citation>
    <scope>NUCLEOTIDE SEQUENCE</scope>
    <source>
        <strain evidence="1 2">LT 821</strain>
    </source>
</reference>
<dbReference type="Proteomes" id="UP000035800">
    <property type="component" value="Chromosome I"/>
</dbReference>
<proteinExistence type="predicted"/>
<protein>
    <submittedName>
        <fullName evidence="1">Uncharacterized protein</fullName>
    </submittedName>
</protein>
<accession>A0A097ESV1</accession>
<dbReference type="EMBL" id="CP006694">
    <property type="protein sequence ID" value="AIT11012.1"/>
    <property type="molecule type" value="Genomic_DNA"/>
</dbReference>
<organism evidence="1 2">
    <name type="scientific">Leptospira santarosai serovar Shermani str. LT 821</name>
    <dbReference type="NCBI Taxonomy" id="758847"/>
    <lineage>
        <taxon>Bacteria</taxon>
        <taxon>Pseudomonadati</taxon>
        <taxon>Spirochaetota</taxon>
        <taxon>Spirochaetia</taxon>
        <taxon>Leptospirales</taxon>
        <taxon>Leptospiraceae</taxon>
        <taxon>Leptospira</taxon>
    </lineage>
</organism>
<evidence type="ECO:0000313" key="1">
    <source>
        <dbReference type="EMBL" id="AIT11012.1"/>
    </source>
</evidence>